<sequence>MTLSVPDITPAAMQKAKDTKFTEWCKDYINDATQFYTFPMWILDFVQGPRRSYRPSKGILVICGCFWASVGHKICSDHIMASPSIDTKGAPSIDTKGAPSIDSPSSTRQLPLAR</sequence>
<evidence type="ECO:0000313" key="2">
    <source>
        <dbReference type="EMBL" id="KAF2574673.1"/>
    </source>
</evidence>
<reference evidence="2" key="1">
    <citation type="submission" date="2019-12" db="EMBL/GenBank/DDBJ databases">
        <title>Genome sequencing and annotation of Brassica cretica.</title>
        <authorList>
            <person name="Studholme D.J."/>
            <person name="Sarris P.F."/>
        </authorList>
    </citation>
    <scope>NUCLEOTIDE SEQUENCE</scope>
    <source>
        <strain evidence="2">PFS-102/07</strain>
        <tissue evidence="2">Leaf</tissue>
    </source>
</reference>
<feature type="compositionally biased region" description="Polar residues" evidence="1">
    <location>
        <begin position="102"/>
        <end position="114"/>
    </location>
</feature>
<name>A0A8S9IZA3_BRACR</name>
<accession>A0A8S9IZA3</accession>
<comment type="caution">
    <text evidence="2">The sequence shown here is derived from an EMBL/GenBank/DDBJ whole genome shotgun (WGS) entry which is preliminary data.</text>
</comment>
<protein>
    <submittedName>
        <fullName evidence="2">Uncharacterized protein</fullName>
    </submittedName>
</protein>
<organism evidence="2">
    <name type="scientific">Brassica cretica</name>
    <name type="common">Mustard</name>
    <dbReference type="NCBI Taxonomy" id="69181"/>
    <lineage>
        <taxon>Eukaryota</taxon>
        <taxon>Viridiplantae</taxon>
        <taxon>Streptophyta</taxon>
        <taxon>Embryophyta</taxon>
        <taxon>Tracheophyta</taxon>
        <taxon>Spermatophyta</taxon>
        <taxon>Magnoliopsida</taxon>
        <taxon>eudicotyledons</taxon>
        <taxon>Gunneridae</taxon>
        <taxon>Pentapetalae</taxon>
        <taxon>rosids</taxon>
        <taxon>malvids</taxon>
        <taxon>Brassicales</taxon>
        <taxon>Brassicaceae</taxon>
        <taxon>Brassiceae</taxon>
        <taxon>Brassica</taxon>
    </lineage>
</organism>
<feature type="region of interest" description="Disordered" evidence="1">
    <location>
        <begin position="86"/>
        <end position="114"/>
    </location>
</feature>
<dbReference type="AlphaFoldDB" id="A0A8S9IZA3"/>
<dbReference type="EMBL" id="QGKY02001015">
    <property type="protein sequence ID" value="KAF2574673.1"/>
    <property type="molecule type" value="Genomic_DNA"/>
</dbReference>
<evidence type="ECO:0000256" key="1">
    <source>
        <dbReference type="SAM" id="MobiDB-lite"/>
    </source>
</evidence>
<proteinExistence type="predicted"/>
<gene>
    <name evidence="2" type="ORF">F2Q70_00001972</name>
</gene>